<dbReference type="AlphaFoldDB" id="A0AAQ3MRA9"/>
<name>A0AAQ3MRA9_VIGMU</name>
<sequence length="151" mass="17412">MEALMKNPNSNYCCLGFRGPVYRKAGRSWRIVDIESKTKHRQIRPDALESSVAFSLDFDTIEEDFWSRDEENTYNTFYSSVSSFLAGHGDQPFYRIHLIFFIDIIESIKTQIRTVLSGIDRVQILDLNCGFDIVIPSVVFSFKTLVALKLE</sequence>
<gene>
    <name evidence="1" type="ORF">V8G54_034507</name>
</gene>
<dbReference type="EMBL" id="CP144691">
    <property type="protein sequence ID" value="WVY95419.1"/>
    <property type="molecule type" value="Genomic_DNA"/>
</dbReference>
<dbReference type="Proteomes" id="UP001374535">
    <property type="component" value="Chromosome 10"/>
</dbReference>
<evidence type="ECO:0000313" key="2">
    <source>
        <dbReference type="Proteomes" id="UP001374535"/>
    </source>
</evidence>
<proteinExistence type="predicted"/>
<protein>
    <submittedName>
        <fullName evidence="1">Uncharacterized protein</fullName>
    </submittedName>
</protein>
<reference evidence="1 2" key="1">
    <citation type="journal article" date="2023" name="Life. Sci Alliance">
        <title>Evolutionary insights into 3D genome organization and epigenetic landscape of Vigna mungo.</title>
        <authorList>
            <person name="Junaid A."/>
            <person name="Singh B."/>
            <person name="Bhatia S."/>
        </authorList>
    </citation>
    <scope>NUCLEOTIDE SEQUENCE [LARGE SCALE GENOMIC DNA]</scope>
    <source>
        <strain evidence="1">Urdbean</strain>
    </source>
</reference>
<organism evidence="1 2">
    <name type="scientific">Vigna mungo</name>
    <name type="common">Black gram</name>
    <name type="synonym">Phaseolus mungo</name>
    <dbReference type="NCBI Taxonomy" id="3915"/>
    <lineage>
        <taxon>Eukaryota</taxon>
        <taxon>Viridiplantae</taxon>
        <taxon>Streptophyta</taxon>
        <taxon>Embryophyta</taxon>
        <taxon>Tracheophyta</taxon>
        <taxon>Spermatophyta</taxon>
        <taxon>Magnoliopsida</taxon>
        <taxon>eudicotyledons</taxon>
        <taxon>Gunneridae</taxon>
        <taxon>Pentapetalae</taxon>
        <taxon>rosids</taxon>
        <taxon>fabids</taxon>
        <taxon>Fabales</taxon>
        <taxon>Fabaceae</taxon>
        <taxon>Papilionoideae</taxon>
        <taxon>50 kb inversion clade</taxon>
        <taxon>NPAAA clade</taxon>
        <taxon>indigoferoid/millettioid clade</taxon>
        <taxon>Phaseoleae</taxon>
        <taxon>Vigna</taxon>
    </lineage>
</organism>
<accession>A0AAQ3MRA9</accession>
<keyword evidence="2" id="KW-1185">Reference proteome</keyword>
<evidence type="ECO:0000313" key="1">
    <source>
        <dbReference type="EMBL" id="WVY95419.1"/>
    </source>
</evidence>